<keyword evidence="1" id="KW-0479">Metal-binding</keyword>
<sequence length="722" mass="82352">MASSSAEFASCLQIPKTQNNVDLSWLPNYNDSNNSDHSNNHITQNDSDDSWLPNYNDTNTKTSSKSSHSNIPKPLPKTNKDFDDDSWLPPTPVRNNKIKENHVYDPRISNHKKNIVTKTDLSKSYRKPETGGADYSWLPPTPIVNNKDQKKQTNSNSNNNNNKSNSNNNNKSSSNNQKNSSNYDNWERAREAATFSGHQQAQHTKVLSKQASTSSECSVETDSLGGVSTLLRRWKDVETKKPNQKLIPASCIKNNDHKTDESLVDSIPVSKKESLVGENKCFPRVVGKPRLIRGRQAYLDFLTMMEQDKRRELESLTRRKVVSNFPNRGRIQALLRVRFIRIRAENLKEAKSNKHSVSKTMKSIWDKFSTGVKQDTPASRKPKNNNEEVTKKPNASPECSTDCSPVKEVPVTTTATTTASSQEPVSTTASHQSAQEDTHSEILLPNTADHQQKSQCPSPKMYSSGLENCHEWINEYSQTESDWNDEEEEDYCSYNWVSDIARPRSDWECMRQERYEEMLHLQPSNQDISQLLERKTVSGFLSSDQRSMLDQLMVTRAQSISRTETKKEEKHEESEFTDQTAGSSPPTRSPALQERSRNHHHRRRHCSQHHPSLDMEFIYDLRKHMEQIHQELMELRKAVTSCVNMQIKNQQQPIQKKRSEQTSPTRSCCVCYTMQADSFLYRCGHMCACYDCGLELQCTSGKCPICEDPILDVVRACAYGGD</sequence>
<feature type="compositionally biased region" description="Low complexity" evidence="2">
    <location>
        <begin position="30"/>
        <end position="41"/>
    </location>
</feature>
<organism evidence="4 5">
    <name type="scientific">Helianthus annuus</name>
    <name type="common">Common sunflower</name>
    <dbReference type="NCBI Taxonomy" id="4232"/>
    <lineage>
        <taxon>Eukaryota</taxon>
        <taxon>Viridiplantae</taxon>
        <taxon>Streptophyta</taxon>
        <taxon>Embryophyta</taxon>
        <taxon>Tracheophyta</taxon>
        <taxon>Spermatophyta</taxon>
        <taxon>Magnoliopsida</taxon>
        <taxon>eudicotyledons</taxon>
        <taxon>Gunneridae</taxon>
        <taxon>Pentapetalae</taxon>
        <taxon>asterids</taxon>
        <taxon>campanulids</taxon>
        <taxon>Asterales</taxon>
        <taxon>Asteraceae</taxon>
        <taxon>Asteroideae</taxon>
        <taxon>Heliantheae alliance</taxon>
        <taxon>Heliantheae</taxon>
        <taxon>Helianthus</taxon>
    </lineage>
</organism>
<evidence type="ECO:0000259" key="3">
    <source>
        <dbReference type="PROSITE" id="PS50089"/>
    </source>
</evidence>
<dbReference type="Pfam" id="PF13920">
    <property type="entry name" value="zf-C3HC4_3"/>
    <property type="match status" value="1"/>
</dbReference>
<feature type="region of interest" description="Disordered" evidence="2">
    <location>
        <begin position="368"/>
        <end position="437"/>
    </location>
</feature>
<dbReference type="PANTHER" id="PTHR47820:SF3">
    <property type="entry name" value="OS07G0499800 PROTEIN"/>
    <property type="match status" value="1"/>
</dbReference>
<feature type="compositionally biased region" description="Basic residues" evidence="2">
    <location>
        <begin position="597"/>
        <end position="608"/>
    </location>
</feature>
<keyword evidence="1" id="KW-0862">Zinc</keyword>
<dbReference type="InterPro" id="IPR013083">
    <property type="entry name" value="Znf_RING/FYVE/PHD"/>
</dbReference>
<feature type="region of interest" description="Disordered" evidence="2">
    <location>
        <begin position="559"/>
        <end position="608"/>
    </location>
</feature>
<name>A0A9K3I6C8_HELAN</name>
<feature type="compositionally biased region" description="Basic and acidic residues" evidence="2">
    <location>
        <begin position="563"/>
        <end position="574"/>
    </location>
</feature>
<dbReference type="AlphaFoldDB" id="A0A9K3I6C8"/>
<keyword evidence="5" id="KW-1185">Reference proteome</keyword>
<accession>A0A9K3I6C8</accession>
<evidence type="ECO:0000313" key="5">
    <source>
        <dbReference type="Proteomes" id="UP000215914"/>
    </source>
</evidence>
<dbReference type="Gene3D" id="3.30.40.10">
    <property type="entry name" value="Zinc/RING finger domain, C3HC4 (zinc finger)"/>
    <property type="match status" value="1"/>
</dbReference>
<feature type="compositionally biased region" description="Polar residues" evidence="2">
    <location>
        <begin position="196"/>
        <end position="221"/>
    </location>
</feature>
<dbReference type="Proteomes" id="UP000215914">
    <property type="component" value="Unassembled WGS sequence"/>
</dbReference>
<dbReference type="Gramene" id="mRNA:HanXRQr2_Chr09g0389441">
    <property type="protein sequence ID" value="mRNA:HanXRQr2_Chr09g0389441"/>
    <property type="gene ID" value="HanXRQr2_Chr09g0389441"/>
</dbReference>
<dbReference type="EMBL" id="MNCJ02000324">
    <property type="protein sequence ID" value="KAF5790977.1"/>
    <property type="molecule type" value="Genomic_DNA"/>
</dbReference>
<feature type="compositionally biased region" description="Polar residues" evidence="2">
    <location>
        <begin position="420"/>
        <end position="433"/>
    </location>
</feature>
<dbReference type="InterPro" id="IPR001841">
    <property type="entry name" value="Znf_RING"/>
</dbReference>
<feature type="domain" description="RING-type" evidence="3">
    <location>
        <begin position="668"/>
        <end position="707"/>
    </location>
</feature>
<evidence type="ECO:0000256" key="2">
    <source>
        <dbReference type="SAM" id="MobiDB-lite"/>
    </source>
</evidence>
<feature type="region of interest" description="Disordered" evidence="2">
    <location>
        <begin position="25"/>
        <end position="222"/>
    </location>
</feature>
<comment type="caution">
    <text evidence="4">The sequence shown here is derived from an EMBL/GenBank/DDBJ whole genome shotgun (WGS) entry which is preliminary data.</text>
</comment>
<protein>
    <submittedName>
        <fullName evidence="4">Transcription factor C2H2 family</fullName>
    </submittedName>
</protein>
<keyword evidence="1" id="KW-0863">Zinc-finger</keyword>
<dbReference type="PROSITE" id="PS50089">
    <property type="entry name" value="ZF_RING_2"/>
    <property type="match status" value="1"/>
</dbReference>
<gene>
    <name evidence="4" type="ORF">HanXRQr2_Chr09g0389441</name>
</gene>
<feature type="compositionally biased region" description="Low complexity" evidence="2">
    <location>
        <begin position="152"/>
        <end position="182"/>
    </location>
</feature>
<feature type="compositionally biased region" description="Low complexity" evidence="2">
    <location>
        <begin position="58"/>
        <end position="70"/>
    </location>
</feature>
<evidence type="ECO:0000256" key="1">
    <source>
        <dbReference type="PROSITE-ProRule" id="PRU00175"/>
    </source>
</evidence>
<evidence type="ECO:0000313" key="4">
    <source>
        <dbReference type="EMBL" id="KAF5790977.1"/>
    </source>
</evidence>
<reference evidence="4" key="1">
    <citation type="journal article" date="2017" name="Nature">
        <title>The sunflower genome provides insights into oil metabolism, flowering and Asterid evolution.</title>
        <authorList>
            <person name="Badouin H."/>
            <person name="Gouzy J."/>
            <person name="Grassa C.J."/>
            <person name="Murat F."/>
            <person name="Staton S.E."/>
            <person name="Cottret L."/>
            <person name="Lelandais-Briere C."/>
            <person name="Owens G.L."/>
            <person name="Carrere S."/>
            <person name="Mayjonade B."/>
            <person name="Legrand L."/>
            <person name="Gill N."/>
            <person name="Kane N.C."/>
            <person name="Bowers J.E."/>
            <person name="Hubner S."/>
            <person name="Bellec A."/>
            <person name="Berard A."/>
            <person name="Berges H."/>
            <person name="Blanchet N."/>
            <person name="Boniface M.C."/>
            <person name="Brunel D."/>
            <person name="Catrice O."/>
            <person name="Chaidir N."/>
            <person name="Claudel C."/>
            <person name="Donnadieu C."/>
            <person name="Faraut T."/>
            <person name="Fievet G."/>
            <person name="Helmstetter N."/>
            <person name="King M."/>
            <person name="Knapp S.J."/>
            <person name="Lai Z."/>
            <person name="Le Paslier M.C."/>
            <person name="Lippi Y."/>
            <person name="Lorenzon L."/>
            <person name="Mandel J.R."/>
            <person name="Marage G."/>
            <person name="Marchand G."/>
            <person name="Marquand E."/>
            <person name="Bret-Mestries E."/>
            <person name="Morien E."/>
            <person name="Nambeesan S."/>
            <person name="Nguyen T."/>
            <person name="Pegot-Espagnet P."/>
            <person name="Pouilly N."/>
            <person name="Raftis F."/>
            <person name="Sallet E."/>
            <person name="Schiex T."/>
            <person name="Thomas J."/>
            <person name="Vandecasteele C."/>
            <person name="Vares D."/>
            <person name="Vear F."/>
            <person name="Vautrin S."/>
            <person name="Crespi M."/>
            <person name="Mangin B."/>
            <person name="Burke J.M."/>
            <person name="Salse J."/>
            <person name="Munos S."/>
            <person name="Vincourt P."/>
            <person name="Rieseberg L.H."/>
            <person name="Langlade N.B."/>
        </authorList>
    </citation>
    <scope>NUCLEOTIDE SEQUENCE</scope>
    <source>
        <tissue evidence="4">Leaves</tissue>
    </source>
</reference>
<proteinExistence type="predicted"/>
<reference evidence="4" key="2">
    <citation type="submission" date="2020-06" db="EMBL/GenBank/DDBJ databases">
        <title>Helianthus annuus Genome sequencing and assembly Release 2.</title>
        <authorList>
            <person name="Gouzy J."/>
            <person name="Langlade N."/>
            <person name="Munos S."/>
        </authorList>
    </citation>
    <scope>NUCLEOTIDE SEQUENCE</scope>
    <source>
        <tissue evidence="4">Leaves</tissue>
    </source>
</reference>
<dbReference type="CDD" id="cd16647">
    <property type="entry name" value="mRING-HC-C3HC5_NEU1"/>
    <property type="match status" value="1"/>
</dbReference>
<dbReference type="GO" id="GO:0008270">
    <property type="term" value="F:zinc ion binding"/>
    <property type="evidence" value="ECO:0007669"/>
    <property type="project" value="UniProtKB-KW"/>
</dbReference>
<dbReference type="PANTHER" id="PTHR47820">
    <property type="entry name" value="BNAC05G24000D PROTEIN"/>
    <property type="match status" value="1"/>
</dbReference>
<feature type="compositionally biased region" description="Basic and acidic residues" evidence="2">
    <location>
        <begin position="120"/>
        <end position="129"/>
    </location>
</feature>